<keyword evidence="2" id="KW-1185">Reference proteome</keyword>
<comment type="caution">
    <text evidence="1">The sequence shown here is derived from an EMBL/GenBank/DDBJ whole genome shotgun (WGS) entry which is preliminary data.</text>
</comment>
<protein>
    <submittedName>
        <fullName evidence="1">Uncharacterized protein</fullName>
    </submittedName>
</protein>
<proteinExistence type="predicted"/>
<dbReference type="Pfam" id="PF03382">
    <property type="entry name" value="DUF285"/>
    <property type="match status" value="1"/>
</dbReference>
<evidence type="ECO:0000313" key="1">
    <source>
        <dbReference type="EMBL" id="GMH58704.1"/>
    </source>
</evidence>
<dbReference type="InterPro" id="IPR005046">
    <property type="entry name" value="DUF285"/>
</dbReference>
<dbReference type="Proteomes" id="UP001165122">
    <property type="component" value="Unassembled WGS sequence"/>
</dbReference>
<accession>A0A9W6ZYC1</accession>
<sequence>MSNLEKTFFALRINGEAAVSHLTKGDAAEISKEEFEKLGEEARLMLQEKFASKFRKYFKFSNESLKAALKAAVKEWCEDSGKAEAKYGHISGWDTSEVTKMGYLLAAYSNGTGEVGKEFNDDISRWNVARVENMHQMFAYAKSSKQDLSG</sequence>
<dbReference type="EMBL" id="BRXW01000480">
    <property type="protein sequence ID" value="GMH58704.1"/>
    <property type="molecule type" value="Genomic_DNA"/>
</dbReference>
<dbReference type="OrthoDB" id="198852at2759"/>
<evidence type="ECO:0000313" key="2">
    <source>
        <dbReference type="Proteomes" id="UP001165122"/>
    </source>
</evidence>
<reference evidence="2" key="1">
    <citation type="journal article" date="2023" name="Commun. Biol.">
        <title>Genome analysis of Parmales, the sister group of diatoms, reveals the evolutionary specialization of diatoms from phago-mixotrophs to photoautotrophs.</title>
        <authorList>
            <person name="Ban H."/>
            <person name="Sato S."/>
            <person name="Yoshikawa S."/>
            <person name="Yamada K."/>
            <person name="Nakamura Y."/>
            <person name="Ichinomiya M."/>
            <person name="Sato N."/>
            <person name="Blanc-Mathieu R."/>
            <person name="Endo H."/>
            <person name="Kuwata A."/>
            <person name="Ogata H."/>
        </authorList>
    </citation>
    <scope>NUCLEOTIDE SEQUENCE [LARGE SCALE GENOMIC DNA]</scope>
    <source>
        <strain evidence="2">NIES 3700</strain>
    </source>
</reference>
<dbReference type="AlphaFoldDB" id="A0A9W6ZYC1"/>
<gene>
    <name evidence="1" type="ORF">TrLO_g10934</name>
</gene>
<name>A0A9W6ZYC1_9STRA</name>
<organism evidence="1 2">
    <name type="scientific">Triparma laevis f. longispina</name>
    <dbReference type="NCBI Taxonomy" id="1714387"/>
    <lineage>
        <taxon>Eukaryota</taxon>
        <taxon>Sar</taxon>
        <taxon>Stramenopiles</taxon>
        <taxon>Ochrophyta</taxon>
        <taxon>Bolidophyceae</taxon>
        <taxon>Parmales</taxon>
        <taxon>Triparmaceae</taxon>
        <taxon>Triparma</taxon>
    </lineage>
</organism>